<protein>
    <recommendedName>
        <fullName evidence="4">LysM domain-containing protein</fullName>
    </recommendedName>
</protein>
<name>A0A1T5KWC1_9MICO</name>
<feature type="signal peptide" evidence="1">
    <location>
        <begin position="1"/>
        <end position="31"/>
    </location>
</feature>
<dbReference type="STRING" id="123320.SAMN06309945_2583"/>
<keyword evidence="1" id="KW-0732">Signal</keyword>
<evidence type="ECO:0008006" key="4">
    <source>
        <dbReference type="Google" id="ProtNLM"/>
    </source>
</evidence>
<dbReference type="EMBL" id="FUZP01000003">
    <property type="protein sequence ID" value="SKC68066.1"/>
    <property type="molecule type" value="Genomic_DNA"/>
</dbReference>
<dbReference type="AlphaFoldDB" id="A0A1T5KWC1"/>
<proteinExistence type="predicted"/>
<accession>A0A1T5KWC1</accession>
<dbReference type="OrthoDB" id="4977133at2"/>
<gene>
    <name evidence="2" type="ORF">SAMN06309945_2583</name>
</gene>
<reference evidence="2 3" key="1">
    <citation type="submission" date="2017-02" db="EMBL/GenBank/DDBJ databases">
        <authorList>
            <person name="Peterson S.W."/>
        </authorList>
    </citation>
    <scope>NUCLEOTIDE SEQUENCE [LARGE SCALE GENOMIC DNA]</scope>
    <source>
        <strain evidence="2 3">VKM Ac-2059</strain>
    </source>
</reference>
<feature type="chain" id="PRO_5012165445" description="LysM domain-containing protein" evidence="1">
    <location>
        <begin position="32"/>
        <end position="292"/>
    </location>
</feature>
<keyword evidence="3" id="KW-1185">Reference proteome</keyword>
<organism evidence="2 3">
    <name type="scientific">Okibacterium fritillariae</name>
    <dbReference type="NCBI Taxonomy" id="123320"/>
    <lineage>
        <taxon>Bacteria</taxon>
        <taxon>Bacillati</taxon>
        <taxon>Actinomycetota</taxon>
        <taxon>Actinomycetes</taxon>
        <taxon>Micrococcales</taxon>
        <taxon>Microbacteriaceae</taxon>
        <taxon>Okibacterium</taxon>
    </lineage>
</organism>
<evidence type="ECO:0000313" key="3">
    <source>
        <dbReference type="Proteomes" id="UP000190857"/>
    </source>
</evidence>
<dbReference type="Proteomes" id="UP000190857">
    <property type="component" value="Unassembled WGS sequence"/>
</dbReference>
<evidence type="ECO:0000256" key="1">
    <source>
        <dbReference type="SAM" id="SignalP"/>
    </source>
</evidence>
<evidence type="ECO:0000313" key="2">
    <source>
        <dbReference type="EMBL" id="SKC68066.1"/>
    </source>
</evidence>
<dbReference type="RefSeq" id="WP_143785492.1">
    <property type="nucleotide sequence ID" value="NZ_FUZP01000003.1"/>
</dbReference>
<sequence length="292" mass="30668">MSTTTYGAGRVAVGALAVVLLLSGCTAPAPAAGDSVTAASVDAESSTTDATPEPKPTDEFFLADYQPGDVLARAHVAAPDASVSADVSLVVADRRVLNMKVENIVNQTGRIFTISVSPDTGVQPGNCPAGMRVAAGDIPAEATSNEQPVGWWDTPSLADPRWWRTVEINDVWQGDPSTFVNCPAQVIAAAPWEWDVPELPKQIVARDGGSAAGANGTVELEGDTPARYVVADGDVLAEICARFGLTRLQLDVLNPRRDQVAGAGVAVRGETLNLQDTPDARATYYPTPRKFE</sequence>